<organism evidence="1 2">
    <name type="scientific">Hypericibacter terrae</name>
    <dbReference type="NCBI Taxonomy" id="2602015"/>
    <lineage>
        <taxon>Bacteria</taxon>
        <taxon>Pseudomonadati</taxon>
        <taxon>Pseudomonadota</taxon>
        <taxon>Alphaproteobacteria</taxon>
        <taxon>Rhodospirillales</taxon>
        <taxon>Dongiaceae</taxon>
        <taxon>Hypericibacter</taxon>
    </lineage>
</organism>
<dbReference type="EMBL" id="CP042906">
    <property type="protein sequence ID" value="QEX16644.1"/>
    <property type="molecule type" value="Genomic_DNA"/>
</dbReference>
<gene>
    <name evidence="1" type="ORF">FRZ44_19390</name>
</gene>
<keyword evidence="2" id="KW-1185">Reference proteome</keyword>
<protein>
    <submittedName>
        <fullName evidence="1">Uncharacterized protein</fullName>
    </submittedName>
</protein>
<dbReference type="AlphaFoldDB" id="A0A5J6MGM1"/>
<evidence type="ECO:0000313" key="2">
    <source>
        <dbReference type="Proteomes" id="UP000326202"/>
    </source>
</evidence>
<name>A0A5J6MGM1_9PROT</name>
<reference evidence="1 2" key="1">
    <citation type="submission" date="2019-08" db="EMBL/GenBank/DDBJ databases">
        <title>Hyperibacter terrae gen. nov., sp. nov. and Hyperibacter viscosus sp. nov., two new members in the family Rhodospirillaceae isolated from the rhizosphere of Hypericum perforatum.</title>
        <authorList>
            <person name="Noviana Z."/>
        </authorList>
    </citation>
    <scope>NUCLEOTIDE SEQUENCE [LARGE SCALE GENOMIC DNA]</scope>
    <source>
        <strain evidence="1 2">R5913</strain>
    </source>
</reference>
<accession>A0A5J6MGM1</accession>
<proteinExistence type="predicted"/>
<evidence type="ECO:0000313" key="1">
    <source>
        <dbReference type="EMBL" id="QEX16644.1"/>
    </source>
</evidence>
<dbReference type="Proteomes" id="UP000326202">
    <property type="component" value="Chromosome"/>
</dbReference>
<sequence>MAAVIISIFDIRAERSAIEPASSRASICAPTADMWWRRHPSTLRADNIYGGQTADRIK</sequence>
<dbReference type="KEGG" id="htq:FRZ44_19390"/>